<dbReference type="EMBL" id="JACBKZ010000014">
    <property type="protein sequence ID" value="KAF5933373.1"/>
    <property type="molecule type" value="Genomic_DNA"/>
</dbReference>
<dbReference type="AlphaFoldDB" id="A0A7J7FY86"/>
<dbReference type="GO" id="GO:0005524">
    <property type="term" value="F:ATP binding"/>
    <property type="evidence" value="ECO:0007669"/>
    <property type="project" value="InterPro"/>
</dbReference>
<dbReference type="GO" id="GO:0004672">
    <property type="term" value="F:protein kinase activity"/>
    <property type="evidence" value="ECO:0007669"/>
    <property type="project" value="InterPro"/>
</dbReference>
<evidence type="ECO:0000259" key="1">
    <source>
        <dbReference type="PROSITE" id="PS50011"/>
    </source>
</evidence>
<dbReference type="Proteomes" id="UP000593564">
    <property type="component" value="Unassembled WGS sequence"/>
</dbReference>
<accession>A0A7J7FY86</accession>
<protein>
    <recommendedName>
        <fullName evidence="1">Protein kinase domain-containing protein</fullName>
    </recommendedName>
</protein>
<feature type="domain" description="Protein kinase" evidence="1">
    <location>
        <begin position="1"/>
        <end position="161"/>
    </location>
</feature>
<dbReference type="InterPro" id="IPR046959">
    <property type="entry name" value="PRK1-6/SRF4-like"/>
</dbReference>
<evidence type="ECO:0000313" key="2">
    <source>
        <dbReference type="EMBL" id="KAF5933373.1"/>
    </source>
</evidence>
<dbReference type="PROSITE" id="PS50011">
    <property type="entry name" value="PROTEIN_KINASE_DOM"/>
    <property type="match status" value="1"/>
</dbReference>
<comment type="caution">
    <text evidence="2">The sequence shown here is derived from an EMBL/GenBank/DDBJ whole genome shotgun (WGS) entry which is preliminary data.</text>
</comment>
<name>A0A7J7FY86_CAMSI</name>
<evidence type="ECO:0000313" key="3">
    <source>
        <dbReference type="Proteomes" id="UP000593564"/>
    </source>
</evidence>
<dbReference type="InterPro" id="IPR011009">
    <property type="entry name" value="Kinase-like_dom_sf"/>
</dbReference>
<dbReference type="InterPro" id="IPR000719">
    <property type="entry name" value="Prot_kinase_dom"/>
</dbReference>
<dbReference type="PANTHER" id="PTHR48007">
    <property type="entry name" value="LEUCINE-RICH REPEAT RECEPTOR-LIKE PROTEIN KINASE PXC1"/>
    <property type="match status" value="1"/>
</dbReference>
<reference evidence="2 3" key="2">
    <citation type="submission" date="2020-07" db="EMBL/GenBank/DDBJ databases">
        <title>Genome assembly of wild tea tree DASZ reveals pedigree and selection history of tea varieties.</title>
        <authorList>
            <person name="Zhang W."/>
        </authorList>
    </citation>
    <scope>NUCLEOTIDE SEQUENCE [LARGE SCALE GENOMIC DNA]</scope>
    <source>
        <strain evidence="3">cv. G240</strain>
        <tissue evidence="2">Leaf</tissue>
    </source>
</reference>
<reference evidence="3" key="1">
    <citation type="journal article" date="2020" name="Nat. Commun.">
        <title>Genome assembly of wild tea tree DASZ reveals pedigree and selection history of tea varieties.</title>
        <authorList>
            <person name="Zhang W."/>
            <person name="Zhang Y."/>
            <person name="Qiu H."/>
            <person name="Guo Y."/>
            <person name="Wan H."/>
            <person name="Zhang X."/>
            <person name="Scossa F."/>
            <person name="Alseekh S."/>
            <person name="Zhang Q."/>
            <person name="Wang P."/>
            <person name="Xu L."/>
            <person name="Schmidt M.H."/>
            <person name="Jia X."/>
            <person name="Li D."/>
            <person name="Zhu A."/>
            <person name="Guo F."/>
            <person name="Chen W."/>
            <person name="Ni D."/>
            <person name="Usadel B."/>
            <person name="Fernie A.R."/>
            <person name="Wen W."/>
        </authorList>
    </citation>
    <scope>NUCLEOTIDE SEQUENCE [LARGE SCALE GENOMIC DNA]</scope>
    <source>
        <strain evidence="3">cv. G240</strain>
    </source>
</reference>
<sequence>MDVVIINVAASIAQALAFIHEELRDDRVAHGNLKSSNIFLNKDMDPYISEYGLMVVESHQNESILSQSNSFKNNNPFKTRAYSTFKNSEIDLTRWVHSVVKEDWTAEVFDKTLISEGANEERMVALKCLNPSPNTRPNINEVAIMTISIKEEEDKSLCSET</sequence>
<dbReference type="SUPFAM" id="SSF56112">
    <property type="entry name" value="Protein kinase-like (PK-like)"/>
    <property type="match status" value="1"/>
</dbReference>
<dbReference type="PANTHER" id="PTHR48007:SF79">
    <property type="entry name" value="(WILD MALAYSIAN BANANA) HYPOTHETICAL PROTEIN"/>
    <property type="match status" value="1"/>
</dbReference>
<dbReference type="Gene3D" id="1.10.510.10">
    <property type="entry name" value="Transferase(Phosphotransferase) domain 1"/>
    <property type="match status" value="2"/>
</dbReference>
<keyword evidence="3" id="KW-1185">Reference proteome</keyword>
<organism evidence="2 3">
    <name type="scientific">Camellia sinensis</name>
    <name type="common">Tea plant</name>
    <name type="synonym">Thea sinensis</name>
    <dbReference type="NCBI Taxonomy" id="4442"/>
    <lineage>
        <taxon>Eukaryota</taxon>
        <taxon>Viridiplantae</taxon>
        <taxon>Streptophyta</taxon>
        <taxon>Embryophyta</taxon>
        <taxon>Tracheophyta</taxon>
        <taxon>Spermatophyta</taxon>
        <taxon>Magnoliopsida</taxon>
        <taxon>eudicotyledons</taxon>
        <taxon>Gunneridae</taxon>
        <taxon>Pentapetalae</taxon>
        <taxon>asterids</taxon>
        <taxon>Ericales</taxon>
        <taxon>Theaceae</taxon>
        <taxon>Camellia</taxon>
    </lineage>
</organism>
<gene>
    <name evidence="2" type="ORF">HYC85_029544</name>
</gene>
<proteinExistence type="predicted"/>